<evidence type="ECO:0000259" key="5">
    <source>
        <dbReference type="Pfam" id="PF25975"/>
    </source>
</evidence>
<name>A0ABV6Z8A0_9HYPH</name>
<protein>
    <submittedName>
        <fullName evidence="6">Efflux RND transporter periplasmic adaptor subunit</fullName>
    </submittedName>
</protein>
<dbReference type="InterPro" id="IPR058792">
    <property type="entry name" value="Beta-barrel_RND_2"/>
</dbReference>
<dbReference type="Pfam" id="PF25954">
    <property type="entry name" value="Beta-barrel_RND_2"/>
    <property type="match status" value="1"/>
</dbReference>
<dbReference type="EMBL" id="JBHGPK010000001">
    <property type="protein sequence ID" value="MFC2248418.1"/>
    <property type="molecule type" value="Genomic_DNA"/>
</dbReference>
<organism evidence="6 7">
    <name type="scientific">Labrys neptuniae</name>
    <dbReference type="NCBI Taxonomy" id="376174"/>
    <lineage>
        <taxon>Bacteria</taxon>
        <taxon>Pseudomonadati</taxon>
        <taxon>Pseudomonadota</taxon>
        <taxon>Alphaproteobacteria</taxon>
        <taxon>Hyphomicrobiales</taxon>
        <taxon>Xanthobacteraceae</taxon>
        <taxon>Labrys</taxon>
    </lineage>
</organism>
<dbReference type="SUPFAM" id="SSF111369">
    <property type="entry name" value="HlyD-like secretion proteins"/>
    <property type="match status" value="1"/>
</dbReference>
<dbReference type="PANTHER" id="PTHR30097:SF15">
    <property type="entry name" value="CATION EFFLUX SYSTEM PROTEIN CUSB"/>
    <property type="match status" value="1"/>
</dbReference>
<evidence type="ECO:0000259" key="4">
    <source>
        <dbReference type="Pfam" id="PF25954"/>
    </source>
</evidence>
<evidence type="ECO:0000313" key="6">
    <source>
        <dbReference type="EMBL" id="MFC2248418.1"/>
    </source>
</evidence>
<evidence type="ECO:0000256" key="1">
    <source>
        <dbReference type="ARBA" id="ARBA00009477"/>
    </source>
</evidence>
<feature type="domain" description="CzcB-like C-terminal circularly permuted SH3-like" evidence="5">
    <location>
        <begin position="399"/>
        <end position="459"/>
    </location>
</feature>
<feature type="domain" description="CusB-like barrel-sandwich hybrid" evidence="3">
    <location>
        <begin position="194"/>
        <end position="312"/>
    </location>
</feature>
<dbReference type="InterPro" id="IPR058790">
    <property type="entry name" value="BSH_CusB"/>
</dbReference>
<feature type="domain" description="CusB-like beta-barrel" evidence="4">
    <location>
        <begin position="316"/>
        <end position="392"/>
    </location>
</feature>
<sequence>MSRVGRTNLVLIAIVAAGTGGYWAGRHGPALSAAAWQQMLTLTGGPSSPMAGAAAGPGEPVIYYRAPDGSPAYSATPARTADGRDFVAVHASEEVSFDGKPADAAPAPAASAPRPILYYRNPMGLADTSPVPKKDSMGMDYIPVLAGEGPETGTVKVAAGRQQQTGVRTEIAAMRALVRPVRVPGSVQLDERRISVVATRSDAFITKVSDVTTGDRIARGESLLQLYSPEIAAAGAQFLTELGNGGRGGTGGGARQRLENLGVPPEAIAELERNRKVPPAMTWRAQRDGIVLQRNATEGMKAAPGDILFRLADISTVWVLADVPEYQLGAIRPGAPVTVRIRSLPGRVFEGRIALIYPEVVKETRTAKVRIELQNPEGLLLPYMYADVDIATGDAKEAVTISDSAVIDTGTRQTVILARGDGRFQPREVKVGAQGGGFVEIRDGVAAGDRVVTAATFLIDAESNLKAALNGMTSPEAAP</sequence>
<dbReference type="InterPro" id="IPR058649">
    <property type="entry name" value="CzcB_C"/>
</dbReference>
<dbReference type="Gene3D" id="2.40.30.170">
    <property type="match status" value="1"/>
</dbReference>
<comment type="similarity">
    <text evidence="1">Belongs to the membrane fusion protein (MFP) (TC 8.A.1) family.</text>
</comment>
<comment type="caution">
    <text evidence="6">The sequence shown here is derived from an EMBL/GenBank/DDBJ whole genome shotgun (WGS) entry which is preliminary data.</text>
</comment>
<reference evidence="6 7" key="1">
    <citation type="submission" date="2024-09" db="EMBL/GenBank/DDBJ databases">
        <title>Description of Labrys sedimenti sp. nov., isolated from a diclofenac-degrading enrichment culture, and genome-based reclassification of Labrys portucalensis as a later heterotypic synonym of Labrys neptuniae.</title>
        <authorList>
            <person name="Tancsics A."/>
            <person name="Csepanyi A."/>
        </authorList>
    </citation>
    <scope>NUCLEOTIDE SEQUENCE [LARGE SCALE GENOMIC DNA]</scope>
    <source>
        <strain evidence="6 7">LMG 23412</strain>
    </source>
</reference>
<dbReference type="Gene3D" id="2.40.420.20">
    <property type="match status" value="1"/>
</dbReference>
<dbReference type="InterPro" id="IPR006143">
    <property type="entry name" value="RND_pump_MFP"/>
</dbReference>
<evidence type="ECO:0000259" key="3">
    <source>
        <dbReference type="Pfam" id="PF25919"/>
    </source>
</evidence>
<dbReference type="InterPro" id="IPR051909">
    <property type="entry name" value="MFP_Cation_Efflux"/>
</dbReference>
<dbReference type="RefSeq" id="WP_394308272.1">
    <property type="nucleotide sequence ID" value="NZ_JBHGPK010000001.1"/>
</dbReference>
<keyword evidence="2" id="KW-0813">Transport</keyword>
<evidence type="ECO:0000256" key="2">
    <source>
        <dbReference type="ARBA" id="ARBA00022448"/>
    </source>
</evidence>
<proteinExistence type="inferred from homology"/>
<dbReference type="Pfam" id="PF25975">
    <property type="entry name" value="CzcB_C"/>
    <property type="match status" value="1"/>
</dbReference>
<dbReference type="NCBIfam" id="TIGR01730">
    <property type="entry name" value="RND_mfp"/>
    <property type="match status" value="1"/>
</dbReference>
<evidence type="ECO:0000313" key="7">
    <source>
        <dbReference type="Proteomes" id="UP001595190"/>
    </source>
</evidence>
<dbReference type="Pfam" id="PF25919">
    <property type="entry name" value="BSH_CusB"/>
    <property type="match status" value="1"/>
</dbReference>
<dbReference type="Proteomes" id="UP001595190">
    <property type="component" value="Unassembled WGS sequence"/>
</dbReference>
<accession>A0ABV6Z8A0</accession>
<dbReference type="PANTHER" id="PTHR30097">
    <property type="entry name" value="CATION EFFLUX SYSTEM PROTEIN CUSB"/>
    <property type="match status" value="1"/>
</dbReference>
<gene>
    <name evidence="6" type="ORF">ACETRX_02210</name>
</gene>